<accession>A0A9D6LAU0</accession>
<sequence length="332" mass="35256">MKTGARAARGIAVVLAGIACASGRAASADAPLAGSNRYALDVIESRASVEPGVVHLGERAVYRGAVVVRAGADVRWLAPEANDALTWGERRARRSSQFGGYASHSRIADTVSVEIPVQAFQLGRIVVPGLGVAIAGANGARTANLPAAPITVVPAIAADDTAADFRAVHGPLAAPWWERVPWTWVIAALLTIAAIVAFMRRRRRMPAPAAAPAALDPLAEALAAVAALRALRLPEHGRFAEHAFRLGQILRRYLEAATHATRPGDTTPELVRHLGEAGLGVDDLGRLAGLLRVWDRVKFAREPFTLDEAVRAEQAVEAFLRRPQPAAERRVA</sequence>
<evidence type="ECO:0000256" key="2">
    <source>
        <dbReference type="SAM" id="SignalP"/>
    </source>
</evidence>
<keyword evidence="1" id="KW-1133">Transmembrane helix</keyword>
<dbReference type="AlphaFoldDB" id="A0A9D6LAU0"/>
<comment type="caution">
    <text evidence="3">The sequence shown here is derived from an EMBL/GenBank/DDBJ whole genome shotgun (WGS) entry which is preliminary data.</text>
</comment>
<organism evidence="3 4">
    <name type="scientific">Eiseniibacteriota bacterium</name>
    <dbReference type="NCBI Taxonomy" id="2212470"/>
    <lineage>
        <taxon>Bacteria</taxon>
        <taxon>Candidatus Eiseniibacteriota</taxon>
    </lineage>
</organism>
<dbReference type="PROSITE" id="PS51257">
    <property type="entry name" value="PROKAR_LIPOPROTEIN"/>
    <property type="match status" value="1"/>
</dbReference>
<reference evidence="3" key="1">
    <citation type="submission" date="2020-07" db="EMBL/GenBank/DDBJ databases">
        <title>Huge and variable diversity of episymbiotic CPR bacteria and DPANN archaea in groundwater ecosystems.</title>
        <authorList>
            <person name="He C.Y."/>
            <person name="Keren R."/>
            <person name="Whittaker M."/>
            <person name="Farag I.F."/>
            <person name="Doudna J."/>
            <person name="Cate J.H.D."/>
            <person name="Banfield J.F."/>
        </authorList>
    </citation>
    <scope>NUCLEOTIDE SEQUENCE</scope>
    <source>
        <strain evidence="3">NC_groundwater_928_Pr1_S-0.2um_72_17</strain>
    </source>
</reference>
<name>A0A9D6LAU0_UNCEI</name>
<dbReference type="Proteomes" id="UP000807850">
    <property type="component" value="Unassembled WGS sequence"/>
</dbReference>
<evidence type="ECO:0000256" key="1">
    <source>
        <dbReference type="SAM" id="Phobius"/>
    </source>
</evidence>
<protein>
    <recommendedName>
        <fullName evidence="5">DUF4129 domain-containing protein</fullName>
    </recommendedName>
</protein>
<keyword evidence="1" id="KW-0812">Transmembrane</keyword>
<evidence type="ECO:0000313" key="4">
    <source>
        <dbReference type="Proteomes" id="UP000807850"/>
    </source>
</evidence>
<dbReference type="EMBL" id="JACQAY010000088">
    <property type="protein sequence ID" value="MBI3539234.1"/>
    <property type="molecule type" value="Genomic_DNA"/>
</dbReference>
<evidence type="ECO:0000313" key="3">
    <source>
        <dbReference type="EMBL" id="MBI3539234.1"/>
    </source>
</evidence>
<keyword evidence="1" id="KW-0472">Membrane</keyword>
<keyword evidence="2" id="KW-0732">Signal</keyword>
<proteinExistence type="predicted"/>
<evidence type="ECO:0008006" key="5">
    <source>
        <dbReference type="Google" id="ProtNLM"/>
    </source>
</evidence>
<feature type="transmembrane region" description="Helical" evidence="1">
    <location>
        <begin position="181"/>
        <end position="199"/>
    </location>
</feature>
<gene>
    <name evidence="3" type="ORF">HY076_03060</name>
</gene>
<feature type="chain" id="PRO_5039239022" description="DUF4129 domain-containing protein" evidence="2">
    <location>
        <begin position="22"/>
        <end position="332"/>
    </location>
</feature>
<feature type="signal peptide" evidence="2">
    <location>
        <begin position="1"/>
        <end position="21"/>
    </location>
</feature>